<keyword evidence="3 7" id="KW-0812">Transmembrane</keyword>
<evidence type="ECO:0000259" key="8">
    <source>
        <dbReference type="Pfam" id="PF01694"/>
    </source>
</evidence>
<keyword evidence="4" id="KW-0378">Hydrolase</keyword>
<feature type="domain" description="Peptidase S54 rhomboid" evidence="8">
    <location>
        <begin position="44"/>
        <end position="175"/>
    </location>
</feature>
<keyword evidence="6 7" id="KW-0472">Membrane</keyword>
<proteinExistence type="inferred from homology"/>
<evidence type="ECO:0000256" key="6">
    <source>
        <dbReference type="ARBA" id="ARBA00023136"/>
    </source>
</evidence>
<evidence type="ECO:0000256" key="4">
    <source>
        <dbReference type="ARBA" id="ARBA00022801"/>
    </source>
</evidence>
<evidence type="ECO:0000256" key="2">
    <source>
        <dbReference type="ARBA" id="ARBA00009045"/>
    </source>
</evidence>
<dbReference type="EMBL" id="CAFBOI010000118">
    <property type="protein sequence ID" value="CAB4983068.1"/>
    <property type="molecule type" value="Genomic_DNA"/>
</dbReference>
<dbReference type="InterPro" id="IPR035952">
    <property type="entry name" value="Rhomboid-like_sf"/>
</dbReference>
<dbReference type="InterPro" id="IPR022764">
    <property type="entry name" value="Peptidase_S54_rhomboid_dom"/>
</dbReference>
<name>A0A6J6XVB2_9ZZZZ</name>
<feature type="transmembrane region" description="Helical" evidence="7">
    <location>
        <begin position="84"/>
        <end position="101"/>
    </location>
</feature>
<feature type="transmembrane region" description="Helical" evidence="7">
    <location>
        <begin position="157"/>
        <end position="174"/>
    </location>
</feature>
<dbReference type="SUPFAM" id="SSF144091">
    <property type="entry name" value="Rhomboid-like"/>
    <property type="match status" value="1"/>
</dbReference>
<evidence type="ECO:0000256" key="1">
    <source>
        <dbReference type="ARBA" id="ARBA00004141"/>
    </source>
</evidence>
<accession>A0A6J6XVB2</accession>
<dbReference type="PANTHER" id="PTHR43731">
    <property type="entry name" value="RHOMBOID PROTEASE"/>
    <property type="match status" value="1"/>
</dbReference>
<dbReference type="EMBL" id="CAFAAT010000022">
    <property type="protein sequence ID" value="CAB4801311.1"/>
    <property type="molecule type" value="Genomic_DNA"/>
</dbReference>
<sequence length="180" mass="19290">MKRFATDSLTNLILVIIAGSYLLQMIIPGYESALLLAKDPVINGEYYRILTVALLHGGLLHLGFNLYSLHLLGTPVEAFFGKGRYLTIFIGSLIAASLASLTFNPPYVYSIGASGAIFGLFGALAVGGKRMGVDFRSIGTIVAINFALGFIMSGIDWHAHLGGLLGGAAVTWVLQRTRER</sequence>
<feature type="transmembrane region" description="Helical" evidence="7">
    <location>
        <begin position="133"/>
        <end position="151"/>
    </location>
</feature>
<reference evidence="9" key="1">
    <citation type="submission" date="2020-05" db="EMBL/GenBank/DDBJ databases">
        <authorList>
            <person name="Chiriac C."/>
            <person name="Salcher M."/>
            <person name="Ghai R."/>
            <person name="Kavagutti S V."/>
        </authorList>
    </citation>
    <scope>NUCLEOTIDE SEQUENCE</scope>
</reference>
<dbReference type="Gene3D" id="1.20.1540.10">
    <property type="entry name" value="Rhomboid-like"/>
    <property type="match status" value="1"/>
</dbReference>
<evidence type="ECO:0000313" key="9">
    <source>
        <dbReference type="EMBL" id="CAB4801311.1"/>
    </source>
</evidence>
<feature type="transmembrane region" description="Helical" evidence="7">
    <location>
        <begin position="50"/>
        <end position="72"/>
    </location>
</feature>
<organism evidence="9">
    <name type="scientific">freshwater metagenome</name>
    <dbReference type="NCBI Taxonomy" id="449393"/>
    <lineage>
        <taxon>unclassified sequences</taxon>
        <taxon>metagenomes</taxon>
        <taxon>ecological metagenomes</taxon>
    </lineage>
</organism>
<comment type="similarity">
    <text evidence="2">Belongs to the peptidase S54 family.</text>
</comment>
<evidence type="ECO:0000256" key="7">
    <source>
        <dbReference type="SAM" id="Phobius"/>
    </source>
</evidence>
<protein>
    <submittedName>
        <fullName evidence="9">Unannotated protein</fullName>
    </submittedName>
</protein>
<dbReference type="PANTHER" id="PTHR43731:SF14">
    <property type="entry name" value="PRESENILIN-ASSOCIATED RHOMBOID-LIKE PROTEIN, MITOCHONDRIAL"/>
    <property type="match status" value="1"/>
</dbReference>
<dbReference type="Pfam" id="PF01694">
    <property type="entry name" value="Rhomboid"/>
    <property type="match status" value="1"/>
</dbReference>
<evidence type="ECO:0000256" key="5">
    <source>
        <dbReference type="ARBA" id="ARBA00022989"/>
    </source>
</evidence>
<evidence type="ECO:0000313" key="10">
    <source>
        <dbReference type="EMBL" id="CAB4983068.1"/>
    </source>
</evidence>
<dbReference type="GO" id="GO:0016020">
    <property type="term" value="C:membrane"/>
    <property type="evidence" value="ECO:0007669"/>
    <property type="project" value="UniProtKB-SubCell"/>
</dbReference>
<gene>
    <name evidence="9" type="ORF">UFOPK3083_00368</name>
    <name evidence="10" type="ORF">UFOPK3948_00853</name>
</gene>
<dbReference type="GO" id="GO:0004252">
    <property type="term" value="F:serine-type endopeptidase activity"/>
    <property type="evidence" value="ECO:0007669"/>
    <property type="project" value="InterPro"/>
</dbReference>
<feature type="transmembrane region" description="Helical" evidence="7">
    <location>
        <begin position="107"/>
        <end position="126"/>
    </location>
</feature>
<feature type="transmembrane region" description="Helical" evidence="7">
    <location>
        <begin position="12"/>
        <end position="30"/>
    </location>
</feature>
<dbReference type="InterPro" id="IPR050925">
    <property type="entry name" value="Rhomboid_protease_S54"/>
</dbReference>
<comment type="subcellular location">
    <subcellularLocation>
        <location evidence="1">Membrane</location>
        <topology evidence="1">Multi-pass membrane protein</topology>
    </subcellularLocation>
</comment>
<evidence type="ECO:0000256" key="3">
    <source>
        <dbReference type="ARBA" id="ARBA00022692"/>
    </source>
</evidence>
<keyword evidence="5 7" id="KW-1133">Transmembrane helix</keyword>
<dbReference type="AlphaFoldDB" id="A0A6J6XVB2"/>